<dbReference type="SMART" id="SM00487">
    <property type="entry name" value="DEXDc"/>
    <property type="match status" value="1"/>
</dbReference>
<dbReference type="Pfam" id="PF00270">
    <property type="entry name" value="DEAD"/>
    <property type="match status" value="1"/>
</dbReference>
<dbReference type="InterPro" id="IPR011545">
    <property type="entry name" value="DEAD/DEAH_box_helicase_dom"/>
</dbReference>
<dbReference type="GO" id="GO:0006139">
    <property type="term" value="P:nucleobase-containing compound metabolic process"/>
    <property type="evidence" value="ECO:0007669"/>
    <property type="project" value="InterPro"/>
</dbReference>
<dbReference type="EMBL" id="PGCK01000006">
    <property type="protein sequence ID" value="MCD1295025.1"/>
    <property type="molecule type" value="Genomic_DNA"/>
</dbReference>
<proteinExistence type="predicted"/>
<organism evidence="2 3">
    <name type="scientific">Methanooceanicella nereidis</name>
    <dbReference type="NCBI Taxonomy" id="2052831"/>
    <lineage>
        <taxon>Archaea</taxon>
        <taxon>Methanobacteriati</taxon>
        <taxon>Methanobacteriota</taxon>
        <taxon>Stenosarchaea group</taxon>
        <taxon>Methanomicrobia</taxon>
        <taxon>Methanocellales</taxon>
        <taxon>Methanocellaceae</taxon>
        <taxon>Methanooceanicella</taxon>
    </lineage>
</organism>
<comment type="caution">
    <text evidence="2">The sequence shown here is derived from an EMBL/GenBank/DDBJ whole genome shotgun (WGS) entry which is preliminary data.</text>
</comment>
<dbReference type="GO" id="GO:0003676">
    <property type="term" value="F:nucleic acid binding"/>
    <property type="evidence" value="ECO:0007669"/>
    <property type="project" value="InterPro"/>
</dbReference>
<dbReference type="GO" id="GO:0004386">
    <property type="term" value="F:helicase activity"/>
    <property type="evidence" value="ECO:0007669"/>
    <property type="project" value="InterPro"/>
</dbReference>
<dbReference type="GO" id="GO:0140097">
    <property type="term" value="F:catalytic activity, acting on DNA"/>
    <property type="evidence" value="ECO:0007669"/>
    <property type="project" value="UniProtKB-ARBA"/>
</dbReference>
<dbReference type="GO" id="GO:0016818">
    <property type="term" value="F:hydrolase activity, acting on acid anhydrides, in phosphorus-containing anhydrides"/>
    <property type="evidence" value="ECO:0007669"/>
    <property type="project" value="InterPro"/>
</dbReference>
<reference evidence="2 3" key="1">
    <citation type="submission" date="2017-11" db="EMBL/GenBank/DDBJ databases">
        <title>Isolation and Characterization of Family Methanocellaceae Species from Potential Methane Hydrate Area Offshore Southwestern Taiwan.</title>
        <authorList>
            <person name="Zhang W.-L."/>
            <person name="Chen W.-C."/>
            <person name="Lai M.-C."/>
            <person name="Chen S.-C."/>
        </authorList>
    </citation>
    <scope>NUCLEOTIDE SEQUENCE [LARGE SCALE GENOMIC DNA]</scope>
    <source>
        <strain evidence="2 3">CWC-04</strain>
    </source>
</reference>
<dbReference type="AlphaFoldDB" id="A0AAP2REE4"/>
<evidence type="ECO:0000313" key="2">
    <source>
        <dbReference type="EMBL" id="MCD1295025.1"/>
    </source>
</evidence>
<dbReference type="Proteomes" id="UP001320159">
    <property type="component" value="Unassembled WGS sequence"/>
</dbReference>
<dbReference type="InterPro" id="IPR006555">
    <property type="entry name" value="ATP-dep_Helicase_C"/>
</dbReference>
<evidence type="ECO:0000313" key="3">
    <source>
        <dbReference type="Proteomes" id="UP001320159"/>
    </source>
</evidence>
<dbReference type="InterPro" id="IPR027417">
    <property type="entry name" value="P-loop_NTPase"/>
</dbReference>
<accession>A0AAP2REE4</accession>
<feature type="domain" description="Helicase ATP-binding" evidence="1">
    <location>
        <begin position="47"/>
        <end position="329"/>
    </location>
</feature>
<dbReference type="Gene3D" id="3.40.50.300">
    <property type="entry name" value="P-loop containing nucleotide triphosphate hydrolases"/>
    <property type="match status" value="2"/>
</dbReference>
<dbReference type="PROSITE" id="PS51192">
    <property type="entry name" value="HELICASE_ATP_BIND_1"/>
    <property type="match status" value="1"/>
</dbReference>
<name>A0AAP2REE4_9EURY</name>
<protein>
    <recommendedName>
        <fullName evidence="1">Helicase ATP-binding domain-containing protein</fullName>
    </recommendedName>
</protein>
<dbReference type="InterPro" id="IPR014001">
    <property type="entry name" value="Helicase_ATP-bd"/>
</dbReference>
<dbReference type="RefSeq" id="WP_230741865.1">
    <property type="nucleotide sequence ID" value="NZ_PGCK01000006.1"/>
</dbReference>
<dbReference type="GO" id="GO:0005524">
    <property type="term" value="F:ATP binding"/>
    <property type="evidence" value="ECO:0007669"/>
    <property type="project" value="InterPro"/>
</dbReference>
<evidence type="ECO:0000259" key="1">
    <source>
        <dbReference type="PROSITE" id="PS51192"/>
    </source>
</evidence>
<keyword evidence="3" id="KW-1185">Reference proteome</keyword>
<sequence>MVDFRKLLGKEVIAPETEPIKIFEKLDKASTVDGLRPAQQQILEEWVSKYQDKRDIIVKLPTGYGKTLIGLIILQSLLNQKKGPAVYLCPTTYLVDQTLAQAETFGIKTTEIGADNRLPIDFKNSEAILVTTCSKMINGKTIFGVSGSGREEIEIGAIVIDDAHKCLEMIRQSYTIHIKKYNNPEINRINKVYSGLMGLFESALFTQSPGKYADIKKGKTDSFMAVPHWIWSDNIKSVVELLSTYKDAYKDDGNEEHKNLFFTWDLIKDCIRDCTCVISGNDIEISPRLIPIAKIPAFKNANKRFFMSATLTEDAFLVKDLGIDPDSVKNPLTDNKLTYSGERLVLLPTRINADLDKETLIRWVSNLTRANGHFGTVAIVPSGIKAMKWEEKGAKTTIAKYLTSNVNILNEDVKKKVAKYVLVLLNAYDGIDLADSKCRVLVLDSLPSYDALIDRYTQYIRPKSKFTKRLLAQRIEQGMGRAIRGPNDWCILIVIGNDITEFFSEKNKIKYLSNEAQKQIEIGEQLISIIKAEGGTLLKIQEIVLQSLNRDPSLKEYYKQQMSQINIKESESNEYLNNALSERDAELHYLNGKIRIAVDIVQNLHDNSDNYDDKGWYLQLKSIYLYESDKTRAMDAQLRAFEKNNNLFRPPSGVKYSKISKGRPRAVNIKEFIKEHDTIISLIINVGNILDQVSFSNNSDNFEEGIKQVGRLLGFESQRPDKESGCGPDNLWQLDLNHYWVIECKNEVDGRDFVSKNEVGQMHNSISWFKVNYEGSNFIPLFIHPATFIDKNTELLDPIYVIDESSIESLKRNISGFYKSLPSLEDKSEKFILERLVEYNLDNNSLNKYFTRLKHKK</sequence>
<dbReference type="Pfam" id="PF13307">
    <property type="entry name" value="Helicase_C_2"/>
    <property type="match status" value="1"/>
</dbReference>
<gene>
    <name evidence="2" type="ORF">CUJ83_08450</name>
</gene>
<dbReference type="SUPFAM" id="SSF52540">
    <property type="entry name" value="P-loop containing nucleoside triphosphate hydrolases"/>
    <property type="match status" value="1"/>
</dbReference>
<dbReference type="SMART" id="SM00491">
    <property type="entry name" value="HELICc2"/>
    <property type="match status" value="1"/>
</dbReference>